<comment type="caution">
    <text evidence="11">The sequence shown here is derived from an EMBL/GenBank/DDBJ whole genome shotgun (WGS) entry which is preliminary data.</text>
</comment>
<evidence type="ECO:0000256" key="5">
    <source>
        <dbReference type="ARBA" id="ARBA00022676"/>
    </source>
</evidence>
<feature type="binding site" evidence="8">
    <location>
        <position position="27"/>
    </location>
    <ligand>
        <name>ADP-alpha-D-glucose</name>
        <dbReference type="ChEBI" id="CHEBI:57498"/>
    </ligand>
</feature>
<dbReference type="InterPro" id="IPR011835">
    <property type="entry name" value="GS/SS"/>
</dbReference>
<sequence length="496" mass="55937">MSPDGGRLLGGQMKILHIATEMYPICKAGGLGDVIGALAKEQVRQGDHVCVALPYYHFLQLKKATLLGPIHFGASDLRLEAWLSEEEGCQILLIQDKSPSQFFERGEIYGEHDDTSRFCCFSSAVMHVLRQRKELIPDVIHLHDWPASFAAMFNALEEFESVSFIFTIHNPETQGTISLSTLAYFCVPLDEALACSQQVNGMAEAIKRTDFVTTVSPRYGSEIQEEPAGKGLAHLFRERTSEGCFHGILNGLDLEVWNPATDRYLLAQYGKETLSFTSGPRVSQKEKNFRFVVEKLGLSWRPEQPFACSISRLCWQKGIDLIEIAARWIVEQGGTFVCLGMAYEEGIKRQMEALDQGLRPFGCCILEKNEELVHQLLGGSDLFLMPSLFEPCGLTQMMALRYGSLPIVRCTGGLADTVFDLDFSDQPKEKRNGFVFMDPNQEGVLSAVKRSFEKWRDPSNWRQAIRQAIHFKRGWEEAASQFYALYRNRMGSLLRD</sequence>
<evidence type="ECO:0000256" key="3">
    <source>
        <dbReference type="ARBA" id="ARBA00004964"/>
    </source>
</evidence>
<dbReference type="CDD" id="cd03791">
    <property type="entry name" value="GT5_Glycogen_synthase_DULL1-like"/>
    <property type="match status" value="1"/>
</dbReference>
<dbReference type="PANTHER" id="PTHR46083">
    <property type="match status" value="1"/>
</dbReference>
<dbReference type="UniPathway" id="UPA00164"/>
<dbReference type="PANTHER" id="PTHR46083:SF1">
    <property type="entry name" value="GLYCOGEN SYNTHASE 2-RELATED"/>
    <property type="match status" value="1"/>
</dbReference>
<dbReference type="AlphaFoldDB" id="A0A369KDK4"/>
<evidence type="ECO:0000259" key="9">
    <source>
        <dbReference type="Pfam" id="PF00534"/>
    </source>
</evidence>
<protein>
    <recommendedName>
        <fullName evidence="8">Glycogen synthase</fullName>
        <ecNumber evidence="8">2.4.1.21</ecNumber>
    </recommendedName>
    <alternativeName>
        <fullName evidence="8">Starch [bacterial glycogen] synthase</fullName>
    </alternativeName>
</protein>
<comment type="catalytic activity">
    <reaction evidence="1 8">
        <text>[(1-&gt;4)-alpha-D-glucosyl](n) + ADP-alpha-D-glucose = [(1-&gt;4)-alpha-D-glucosyl](n+1) + ADP + H(+)</text>
        <dbReference type="Rhea" id="RHEA:18189"/>
        <dbReference type="Rhea" id="RHEA-COMP:9584"/>
        <dbReference type="Rhea" id="RHEA-COMP:9587"/>
        <dbReference type="ChEBI" id="CHEBI:15378"/>
        <dbReference type="ChEBI" id="CHEBI:15444"/>
        <dbReference type="ChEBI" id="CHEBI:57498"/>
        <dbReference type="ChEBI" id="CHEBI:456216"/>
        <dbReference type="EC" id="2.4.1.21"/>
    </reaction>
</comment>
<gene>
    <name evidence="8" type="primary">glgA</name>
    <name evidence="11" type="ORF">HAT2_00343</name>
</gene>
<comment type="function">
    <text evidence="2 8">Synthesizes alpha-1,4-glucan chains using ADP-glucose.</text>
</comment>
<dbReference type="EMBL" id="QQBG01000012">
    <property type="protein sequence ID" value="RDB31540.1"/>
    <property type="molecule type" value="Genomic_DNA"/>
</dbReference>
<feature type="domain" description="Glycosyl transferase family 1" evidence="9">
    <location>
        <begin position="301"/>
        <end position="467"/>
    </location>
</feature>
<reference evidence="11 12" key="1">
    <citation type="submission" date="2018-07" db="EMBL/GenBank/DDBJ databases">
        <title>Comparative genomics of the Candidatus Parilichlamydiaceae reveals evidence of convergent evolution and genome reduction in the phylum Chlamydiae.</title>
        <authorList>
            <person name="Taylor-Brown A."/>
            <person name="Polkinghorne A."/>
        </authorList>
    </citation>
    <scope>NUCLEOTIDE SEQUENCE [LARGE SCALE GENOMIC DNA]</scope>
    <source>
        <strain evidence="11 12">Hat2</strain>
    </source>
</reference>
<accession>A0A369KDK4</accession>
<dbReference type="GO" id="GO:0004373">
    <property type="term" value="F:alpha-1,4-glucan glucosyltransferase (UDP-glucose donor) activity"/>
    <property type="evidence" value="ECO:0007669"/>
    <property type="project" value="InterPro"/>
</dbReference>
<dbReference type="Proteomes" id="UP000253816">
    <property type="component" value="Unassembled WGS sequence"/>
</dbReference>
<dbReference type="GO" id="GO:0005978">
    <property type="term" value="P:glycogen biosynthetic process"/>
    <property type="evidence" value="ECO:0007669"/>
    <property type="project" value="UniProtKB-UniRule"/>
</dbReference>
<organism evidence="11 12">
    <name type="scientific">Candidatus Similichlamydia laticola</name>
    <dbReference type="NCBI Taxonomy" id="2170265"/>
    <lineage>
        <taxon>Bacteria</taxon>
        <taxon>Pseudomonadati</taxon>
        <taxon>Chlamydiota</taxon>
        <taxon>Chlamydiia</taxon>
        <taxon>Parachlamydiales</taxon>
        <taxon>Candidatus Parilichlamydiaceae</taxon>
        <taxon>Candidatus Similichlamydia</taxon>
    </lineage>
</organism>
<dbReference type="NCBIfam" id="TIGR02095">
    <property type="entry name" value="glgA"/>
    <property type="match status" value="1"/>
</dbReference>
<dbReference type="EC" id="2.4.1.21" evidence="8"/>
<comment type="pathway">
    <text evidence="3 8">Glycan biosynthesis; glycogen biosynthesis.</text>
</comment>
<evidence type="ECO:0000256" key="2">
    <source>
        <dbReference type="ARBA" id="ARBA00002764"/>
    </source>
</evidence>
<keyword evidence="5 8" id="KW-0328">Glycosyltransferase</keyword>
<dbReference type="Pfam" id="PF00534">
    <property type="entry name" value="Glycos_transf_1"/>
    <property type="match status" value="1"/>
</dbReference>
<evidence type="ECO:0000256" key="4">
    <source>
        <dbReference type="ARBA" id="ARBA00010281"/>
    </source>
</evidence>
<dbReference type="InterPro" id="IPR013534">
    <property type="entry name" value="Starch_synth_cat_dom"/>
</dbReference>
<dbReference type="OrthoDB" id="9808590at2"/>
<evidence type="ECO:0000313" key="11">
    <source>
        <dbReference type="EMBL" id="RDB31540.1"/>
    </source>
</evidence>
<dbReference type="Gene3D" id="3.40.50.2000">
    <property type="entry name" value="Glycogen Phosphorylase B"/>
    <property type="match status" value="2"/>
</dbReference>
<dbReference type="SUPFAM" id="SSF53756">
    <property type="entry name" value="UDP-Glycosyltransferase/glycogen phosphorylase"/>
    <property type="match status" value="1"/>
</dbReference>
<dbReference type="GO" id="GO:0009011">
    <property type="term" value="F:alpha-1,4-glucan glucosyltransferase (ADP-glucose donor) activity"/>
    <property type="evidence" value="ECO:0007669"/>
    <property type="project" value="UniProtKB-UniRule"/>
</dbReference>
<feature type="domain" description="Starch synthase catalytic" evidence="10">
    <location>
        <begin position="14"/>
        <end position="238"/>
    </location>
</feature>
<evidence type="ECO:0000256" key="8">
    <source>
        <dbReference type="HAMAP-Rule" id="MF_00484"/>
    </source>
</evidence>
<dbReference type="HAMAP" id="MF_00484">
    <property type="entry name" value="Glycogen_synth"/>
    <property type="match status" value="1"/>
</dbReference>
<keyword evidence="6 8" id="KW-0808">Transferase</keyword>
<evidence type="ECO:0000256" key="7">
    <source>
        <dbReference type="ARBA" id="ARBA00023056"/>
    </source>
</evidence>
<dbReference type="Pfam" id="PF08323">
    <property type="entry name" value="Glyco_transf_5"/>
    <property type="match status" value="1"/>
</dbReference>
<evidence type="ECO:0000259" key="10">
    <source>
        <dbReference type="Pfam" id="PF08323"/>
    </source>
</evidence>
<evidence type="ECO:0000256" key="6">
    <source>
        <dbReference type="ARBA" id="ARBA00022679"/>
    </source>
</evidence>
<name>A0A369KDK4_9BACT</name>
<evidence type="ECO:0000313" key="12">
    <source>
        <dbReference type="Proteomes" id="UP000253816"/>
    </source>
</evidence>
<comment type="similarity">
    <text evidence="4 8">Belongs to the glycosyltransferase 1 family. Bacterial/plant glycogen synthase subfamily.</text>
</comment>
<evidence type="ECO:0000256" key="1">
    <source>
        <dbReference type="ARBA" id="ARBA00001478"/>
    </source>
</evidence>
<keyword evidence="7 8" id="KW-0320">Glycogen biosynthesis</keyword>
<proteinExistence type="inferred from homology"/>
<dbReference type="InterPro" id="IPR001296">
    <property type="entry name" value="Glyco_trans_1"/>
</dbReference>
<keyword evidence="12" id="KW-1185">Reference proteome</keyword>